<dbReference type="InterPro" id="IPR043129">
    <property type="entry name" value="ATPase_NBD"/>
</dbReference>
<evidence type="ECO:0000313" key="2">
    <source>
        <dbReference type="Proteomes" id="UP000231071"/>
    </source>
</evidence>
<sequence>MFQITPQAFSLDISDNSLKIALLKKKGRNLSLESFSQIILPPGLVQQGDIVNPDEIANWIKKAITQVEGRRIKTKYVLTSLPEERSFVQVIPLPPMKSQEINNALQWEIEAHIPLKSDEVFLDWQLVEPYNKKAKQIYVLIAATPQNIVTNYVRALDMAGLLPLALEVASISTARSLIEKGKSQNPTAILDLGIDRTAFLLYSGKTLCFTANIPLGSQHLTQAISEKMSVDLNTAENLKTKVGLDEKKGKEILQSCQPILDQIITETQKYISFFQHQCPLDYAPCESVKKVLICGGGAQLFGLSAYLSLGLKIPAELANPWINILKPPLKSVPKLSFTESLGFSTCLGLALGGLELIP</sequence>
<organism evidence="1 2">
    <name type="scientific">Candidatus Portnoybacteria bacterium CG_4_10_14_0_2_um_filter_39_11</name>
    <dbReference type="NCBI Taxonomy" id="1974797"/>
    <lineage>
        <taxon>Bacteria</taxon>
        <taxon>Candidatus Portnoyibacteriota</taxon>
    </lineage>
</organism>
<dbReference type="Gene3D" id="3.30.1490.300">
    <property type="match status" value="1"/>
</dbReference>
<evidence type="ECO:0008006" key="3">
    <source>
        <dbReference type="Google" id="ProtNLM"/>
    </source>
</evidence>
<dbReference type="PANTHER" id="PTHR32432:SF3">
    <property type="entry name" value="ETHANOLAMINE UTILIZATION PROTEIN EUTJ"/>
    <property type="match status" value="1"/>
</dbReference>
<dbReference type="InterPro" id="IPR050696">
    <property type="entry name" value="FtsA/MreB"/>
</dbReference>
<gene>
    <name evidence="1" type="ORF">COY09_03120</name>
</gene>
<proteinExistence type="predicted"/>
<dbReference type="Gene3D" id="3.30.420.40">
    <property type="match status" value="2"/>
</dbReference>
<name>A0A2M7UGM8_9BACT</name>
<dbReference type="Proteomes" id="UP000231071">
    <property type="component" value="Unassembled WGS sequence"/>
</dbReference>
<dbReference type="SUPFAM" id="SSF53067">
    <property type="entry name" value="Actin-like ATPase domain"/>
    <property type="match status" value="2"/>
</dbReference>
<comment type="caution">
    <text evidence="1">The sequence shown here is derived from an EMBL/GenBank/DDBJ whole genome shotgun (WGS) entry which is preliminary data.</text>
</comment>
<dbReference type="PIRSF" id="PIRSF019169">
    <property type="entry name" value="PilM"/>
    <property type="match status" value="1"/>
</dbReference>
<protein>
    <recommendedName>
        <fullName evidence="3">SHS2 domain-containing protein</fullName>
    </recommendedName>
</protein>
<dbReference type="InterPro" id="IPR005883">
    <property type="entry name" value="PilM"/>
</dbReference>
<dbReference type="AlphaFoldDB" id="A0A2M7UGM8"/>
<dbReference type="NCBIfam" id="TIGR01175">
    <property type="entry name" value="pilM"/>
    <property type="match status" value="1"/>
</dbReference>
<dbReference type="CDD" id="cd24049">
    <property type="entry name" value="ASKHA_NBD_PilM"/>
    <property type="match status" value="1"/>
</dbReference>
<dbReference type="Pfam" id="PF11104">
    <property type="entry name" value="PilM_2"/>
    <property type="match status" value="1"/>
</dbReference>
<evidence type="ECO:0000313" key="1">
    <source>
        <dbReference type="EMBL" id="PIZ70388.1"/>
    </source>
</evidence>
<accession>A0A2M7UGM8</accession>
<dbReference type="EMBL" id="PFOI01000054">
    <property type="protein sequence ID" value="PIZ70388.1"/>
    <property type="molecule type" value="Genomic_DNA"/>
</dbReference>
<reference evidence="2" key="1">
    <citation type="submission" date="2017-09" db="EMBL/GenBank/DDBJ databases">
        <title>Depth-based differentiation of microbial function through sediment-hosted aquifers and enrichment of novel symbionts in the deep terrestrial subsurface.</title>
        <authorList>
            <person name="Probst A.J."/>
            <person name="Ladd B."/>
            <person name="Jarett J.K."/>
            <person name="Geller-Mcgrath D.E."/>
            <person name="Sieber C.M.K."/>
            <person name="Emerson J.B."/>
            <person name="Anantharaman K."/>
            <person name="Thomas B.C."/>
            <person name="Malmstrom R."/>
            <person name="Stieglmeier M."/>
            <person name="Klingl A."/>
            <person name="Woyke T."/>
            <person name="Ryan C.M."/>
            <person name="Banfield J.F."/>
        </authorList>
    </citation>
    <scope>NUCLEOTIDE SEQUENCE [LARGE SCALE GENOMIC DNA]</scope>
</reference>
<dbReference type="PANTHER" id="PTHR32432">
    <property type="entry name" value="CELL DIVISION PROTEIN FTSA-RELATED"/>
    <property type="match status" value="1"/>
</dbReference>